<organism evidence="4 5">
    <name type="scientific">Kocuria dechangensis</name>
    <dbReference type="NCBI Taxonomy" id="1176249"/>
    <lineage>
        <taxon>Bacteria</taxon>
        <taxon>Bacillati</taxon>
        <taxon>Actinomycetota</taxon>
        <taxon>Actinomycetes</taxon>
        <taxon>Micrococcales</taxon>
        <taxon>Micrococcaceae</taxon>
        <taxon>Kocuria</taxon>
    </lineage>
</organism>
<reference evidence="4" key="2">
    <citation type="submission" date="2020-09" db="EMBL/GenBank/DDBJ databases">
        <authorList>
            <person name="Sun Q."/>
            <person name="Zhou Y."/>
        </authorList>
    </citation>
    <scope>NUCLEOTIDE SEQUENCE</scope>
    <source>
        <strain evidence="4">CGMCC 1.12187</strain>
    </source>
</reference>
<comment type="cofactor">
    <cofactor evidence="1">
        <name>pyridoxal 5'-phosphate</name>
        <dbReference type="ChEBI" id="CHEBI:597326"/>
    </cofactor>
</comment>
<comment type="caution">
    <text evidence="4">The sequence shown here is derived from an EMBL/GenBank/DDBJ whole genome shotgun (WGS) entry which is preliminary data.</text>
</comment>
<evidence type="ECO:0000256" key="2">
    <source>
        <dbReference type="ARBA" id="ARBA00022898"/>
    </source>
</evidence>
<dbReference type="PANTHER" id="PTHR42937:SF1">
    <property type="entry name" value="DIAMINOPROPIONATE AMMONIA-LYASE"/>
    <property type="match status" value="1"/>
</dbReference>
<dbReference type="GO" id="GO:0016829">
    <property type="term" value="F:lyase activity"/>
    <property type="evidence" value="ECO:0007669"/>
    <property type="project" value="UniProtKB-KW"/>
</dbReference>
<gene>
    <name evidence="4" type="ORF">GCM10011374_00200</name>
</gene>
<dbReference type="Pfam" id="PF00291">
    <property type="entry name" value="PALP"/>
    <property type="match status" value="1"/>
</dbReference>
<evidence type="ECO:0000259" key="3">
    <source>
        <dbReference type="Pfam" id="PF00291"/>
    </source>
</evidence>
<proteinExistence type="predicted"/>
<keyword evidence="2" id="KW-0663">Pyridoxal phosphate</keyword>
<evidence type="ECO:0000256" key="1">
    <source>
        <dbReference type="ARBA" id="ARBA00001933"/>
    </source>
</evidence>
<dbReference type="InterPro" id="IPR036052">
    <property type="entry name" value="TrpB-like_PALP_sf"/>
</dbReference>
<feature type="domain" description="Tryptophan synthase beta chain-like PALP" evidence="3">
    <location>
        <begin position="28"/>
        <end position="339"/>
    </location>
</feature>
<protein>
    <submittedName>
        <fullName evidence="4">PLP-dependent lyase/thiolase</fullName>
    </submittedName>
</protein>
<reference evidence="4" key="1">
    <citation type="journal article" date="2014" name="Int. J. Syst. Evol. Microbiol.">
        <title>Complete genome sequence of Corynebacterium casei LMG S-19264T (=DSM 44701T), isolated from a smear-ripened cheese.</title>
        <authorList>
            <consortium name="US DOE Joint Genome Institute (JGI-PGF)"/>
            <person name="Walter F."/>
            <person name="Albersmeier A."/>
            <person name="Kalinowski J."/>
            <person name="Ruckert C."/>
        </authorList>
    </citation>
    <scope>NUCLEOTIDE SEQUENCE</scope>
    <source>
        <strain evidence="4">CGMCC 1.12187</strain>
    </source>
</reference>
<evidence type="ECO:0000313" key="5">
    <source>
        <dbReference type="Proteomes" id="UP000638848"/>
    </source>
</evidence>
<dbReference type="Proteomes" id="UP000638848">
    <property type="component" value="Unassembled WGS sequence"/>
</dbReference>
<dbReference type="NCBIfam" id="NF006058">
    <property type="entry name" value="PRK08206.1"/>
    <property type="match status" value="1"/>
</dbReference>
<keyword evidence="5" id="KW-1185">Reference proteome</keyword>
<accession>A0A917GEN1</accession>
<sequence length="379" mass="38967">MRILLNQPVQAQEYLDADHPIDFHRRLPGYAVTRLVEAPGLASLLGVGSVVVKDETSRFGLPAFKVLGASWATYAALRRELGPIQDGDLTPAMLRAWASPACPLTLVAATDGNHGRAVARVARWFGLGARIYVPDFVSPGRCRAIQEEGAELVVVDGNYDAAVDAAGEAADQDGRLLVSDTARSISDTLPQLVTAGYTTPFLEVETQLSAMGQENIDAIGIQAGVGGLASAATVWARQICSSRSTRVVVAEPENAACVLAALAAGEPESVSANRSTAMAVLQCGTVSLTALPQLIAGVSCCVAIEDGWSLAAVAEMGSCGVETGPSGAAGLAGLLAGLKGPFAEPVRQHLGLGPDSRLLVVATESPAAASVDPDGEAHP</sequence>
<dbReference type="SUPFAM" id="SSF53686">
    <property type="entry name" value="Tryptophan synthase beta subunit-like PLP-dependent enzymes"/>
    <property type="match status" value="1"/>
</dbReference>
<dbReference type="Gene3D" id="3.40.50.1100">
    <property type="match status" value="2"/>
</dbReference>
<name>A0A917GEN1_9MICC</name>
<dbReference type="EMBL" id="BMEQ01000001">
    <property type="protein sequence ID" value="GGG41801.1"/>
    <property type="molecule type" value="Genomic_DNA"/>
</dbReference>
<dbReference type="InterPro" id="IPR001926">
    <property type="entry name" value="TrpB-like_PALP"/>
</dbReference>
<evidence type="ECO:0000313" key="4">
    <source>
        <dbReference type="EMBL" id="GGG41801.1"/>
    </source>
</evidence>
<dbReference type="PANTHER" id="PTHR42937">
    <property type="match status" value="1"/>
</dbReference>
<dbReference type="AlphaFoldDB" id="A0A917GEN1"/>
<dbReference type="RefSeq" id="WP_188533807.1">
    <property type="nucleotide sequence ID" value="NZ_BMEQ01000001.1"/>
</dbReference>
<keyword evidence="4" id="KW-0456">Lyase</keyword>
<dbReference type="GO" id="GO:1901605">
    <property type="term" value="P:alpha-amino acid metabolic process"/>
    <property type="evidence" value="ECO:0007669"/>
    <property type="project" value="UniProtKB-ARBA"/>
</dbReference>